<dbReference type="EMBL" id="LR217715">
    <property type="protein sequence ID" value="VFP83149.1"/>
    <property type="molecule type" value="Genomic_DNA"/>
</dbReference>
<keyword evidence="7 8" id="KW-0573">Peptidoglycan synthesis</keyword>
<evidence type="ECO:0000313" key="12">
    <source>
        <dbReference type="Proteomes" id="UP000294368"/>
    </source>
</evidence>
<organism evidence="11 12">
    <name type="scientific">Candidatus Erwinia haradaeae</name>
    <dbReference type="NCBI Taxonomy" id="1922217"/>
    <lineage>
        <taxon>Bacteria</taxon>
        <taxon>Pseudomonadati</taxon>
        <taxon>Pseudomonadota</taxon>
        <taxon>Gammaproteobacteria</taxon>
        <taxon>Enterobacterales</taxon>
        <taxon>Erwiniaceae</taxon>
        <taxon>Erwinia</taxon>
    </lineage>
</organism>
<feature type="domain" description="Mur ligase C-terminal" evidence="9">
    <location>
        <begin position="302"/>
        <end position="414"/>
    </location>
</feature>
<keyword evidence="4 7" id="KW-0436">Ligase</keyword>
<keyword evidence="7 8" id="KW-0133">Cell shape</keyword>
<feature type="domain" description="Mur ligase central" evidence="10">
    <location>
        <begin position="110"/>
        <end position="280"/>
    </location>
</feature>
<comment type="pathway">
    <text evidence="2 7 8">Cell wall biogenesis; peptidoglycan biosynthesis.</text>
</comment>
<keyword evidence="3 7" id="KW-0963">Cytoplasm</keyword>
<dbReference type="GO" id="GO:0009252">
    <property type="term" value="P:peptidoglycan biosynthetic process"/>
    <property type="evidence" value="ECO:0007669"/>
    <property type="project" value="UniProtKB-UniRule"/>
</dbReference>
<feature type="binding site" evidence="7">
    <location>
        <begin position="112"/>
        <end position="118"/>
    </location>
    <ligand>
        <name>ATP</name>
        <dbReference type="ChEBI" id="CHEBI:30616"/>
    </ligand>
</feature>
<comment type="function">
    <text evidence="7 8">Cell wall formation. Catalyzes the addition of glutamate to the nucleotide precursor UDP-N-acetylmuramoyl-L-alanine (UMA).</text>
</comment>
<evidence type="ECO:0000256" key="1">
    <source>
        <dbReference type="ARBA" id="ARBA00004496"/>
    </source>
</evidence>
<evidence type="ECO:0000256" key="7">
    <source>
        <dbReference type="HAMAP-Rule" id="MF_00639"/>
    </source>
</evidence>
<dbReference type="Proteomes" id="UP000294368">
    <property type="component" value="Chromosome"/>
</dbReference>
<evidence type="ECO:0000259" key="9">
    <source>
        <dbReference type="Pfam" id="PF02875"/>
    </source>
</evidence>
<dbReference type="SUPFAM" id="SSF51984">
    <property type="entry name" value="MurCD N-terminal domain"/>
    <property type="match status" value="1"/>
</dbReference>
<evidence type="ECO:0000256" key="6">
    <source>
        <dbReference type="ARBA" id="ARBA00022840"/>
    </source>
</evidence>
<dbReference type="PANTHER" id="PTHR43692:SF1">
    <property type="entry name" value="UDP-N-ACETYLMURAMOYLALANINE--D-GLUTAMATE LIGASE"/>
    <property type="match status" value="1"/>
</dbReference>
<keyword evidence="6 7" id="KW-0067">ATP-binding</keyword>
<dbReference type="Pfam" id="PF02875">
    <property type="entry name" value="Mur_ligase_C"/>
    <property type="match status" value="1"/>
</dbReference>
<keyword evidence="7 8" id="KW-0961">Cell wall biogenesis/degradation</keyword>
<reference evidence="11 12" key="1">
    <citation type="submission" date="2019-02" db="EMBL/GenBank/DDBJ databases">
        <authorList>
            <person name="Manzano-Marin A."/>
            <person name="Manzano-Marin A."/>
        </authorList>
    </citation>
    <scope>NUCLEOTIDE SEQUENCE [LARGE SCALE GENOMIC DNA]</scope>
    <source>
        <strain evidence="11 12">ErCikochiana</strain>
    </source>
</reference>
<dbReference type="SUPFAM" id="SSF53623">
    <property type="entry name" value="MurD-like peptide ligases, catalytic domain"/>
    <property type="match status" value="1"/>
</dbReference>
<keyword evidence="7 8" id="KW-0131">Cell cycle</keyword>
<dbReference type="AlphaFoldDB" id="A0A451DA59"/>
<dbReference type="GO" id="GO:0005524">
    <property type="term" value="F:ATP binding"/>
    <property type="evidence" value="ECO:0007669"/>
    <property type="project" value="UniProtKB-UniRule"/>
</dbReference>
<evidence type="ECO:0000313" key="11">
    <source>
        <dbReference type="EMBL" id="VFP83149.1"/>
    </source>
</evidence>
<dbReference type="SUPFAM" id="SSF53244">
    <property type="entry name" value="MurD-like peptide ligases, peptide-binding domain"/>
    <property type="match status" value="1"/>
</dbReference>
<dbReference type="Pfam" id="PF08245">
    <property type="entry name" value="Mur_ligase_M"/>
    <property type="match status" value="1"/>
</dbReference>
<dbReference type="OrthoDB" id="9809796at2"/>
<evidence type="ECO:0000256" key="3">
    <source>
        <dbReference type="ARBA" id="ARBA00022490"/>
    </source>
</evidence>
<sequence length="438" mass="48396">MANYQGKQVIIIGLGLTGLSCIDFFIRQGVIPRVIDTRLKPPGLHKLSKSIQYHLGGMNDEWLLNSDLIIRSPGIPLTHPSLIAAAKAGIEIIGDIELFCRETQTPIVAITGSNGKSTVTTLVSEMAKSVGWRIANGGNIGFPALMLLKKPAQLYILELSSFQLETTHSLKATTAVILNITEDHMERYPQGIQQYCAAKQRIYNNAQNCIFNSDDKMTTPIYNNHTSYRRFGIQDGDYQLQYYKKNIWLQAQGEMVLNTNEMQITGQHNFINALAALAIADSINIPRAMSQLVLTTFRGLEHRFQLVHKNNGVRWINDSKSTNVSSTIAALKSAECAGTLWLLLGGDGKSADFSALKGFLEKPYIRLYCFGRDSARLAALRPEITIQTETMTEAILNISTQIKPGDLVLLAPACASLDQFTGFEQRGIIFSNLAREVG</sequence>
<dbReference type="GO" id="GO:0051301">
    <property type="term" value="P:cell division"/>
    <property type="evidence" value="ECO:0007669"/>
    <property type="project" value="UniProtKB-KW"/>
</dbReference>
<dbReference type="EC" id="6.3.2.9" evidence="7 8"/>
<dbReference type="InterPro" id="IPR004101">
    <property type="entry name" value="Mur_ligase_C"/>
</dbReference>
<keyword evidence="7 8" id="KW-0132">Cell division</keyword>
<dbReference type="InterPro" id="IPR036565">
    <property type="entry name" value="Mur-like_cat_sf"/>
</dbReference>
<dbReference type="Gene3D" id="3.40.1190.10">
    <property type="entry name" value="Mur-like, catalytic domain"/>
    <property type="match status" value="1"/>
</dbReference>
<comment type="subcellular location">
    <subcellularLocation>
        <location evidence="1 7 8">Cytoplasm</location>
    </subcellularLocation>
</comment>
<dbReference type="HAMAP" id="MF_00639">
    <property type="entry name" value="MurD"/>
    <property type="match status" value="1"/>
</dbReference>
<dbReference type="Gene3D" id="3.90.190.20">
    <property type="entry name" value="Mur ligase, C-terminal domain"/>
    <property type="match status" value="1"/>
</dbReference>
<comment type="catalytic activity">
    <reaction evidence="7 8">
        <text>UDP-N-acetyl-alpha-D-muramoyl-L-alanine + D-glutamate + ATP = UDP-N-acetyl-alpha-D-muramoyl-L-alanyl-D-glutamate + ADP + phosphate + H(+)</text>
        <dbReference type="Rhea" id="RHEA:16429"/>
        <dbReference type="ChEBI" id="CHEBI:15378"/>
        <dbReference type="ChEBI" id="CHEBI:29986"/>
        <dbReference type="ChEBI" id="CHEBI:30616"/>
        <dbReference type="ChEBI" id="CHEBI:43474"/>
        <dbReference type="ChEBI" id="CHEBI:83898"/>
        <dbReference type="ChEBI" id="CHEBI:83900"/>
        <dbReference type="ChEBI" id="CHEBI:456216"/>
        <dbReference type="EC" id="6.3.2.9"/>
    </reaction>
</comment>
<dbReference type="PANTHER" id="PTHR43692">
    <property type="entry name" value="UDP-N-ACETYLMURAMOYLALANINE--D-GLUTAMATE LIGASE"/>
    <property type="match status" value="1"/>
</dbReference>
<dbReference type="RefSeq" id="WP_157988782.1">
    <property type="nucleotide sequence ID" value="NZ_LR217715.1"/>
</dbReference>
<dbReference type="NCBIfam" id="TIGR01087">
    <property type="entry name" value="murD"/>
    <property type="match status" value="1"/>
</dbReference>
<dbReference type="InterPro" id="IPR005762">
    <property type="entry name" value="MurD"/>
</dbReference>
<evidence type="ECO:0000256" key="8">
    <source>
        <dbReference type="RuleBase" id="RU003664"/>
    </source>
</evidence>
<name>A0A451DA59_9GAMM</name>
<gene>
    <name evidence="7 11" type="primary">murD</name>
    <name evidence="11" type="ORF">ERCIKOCA2762_386</name>
</gene>
<dbReference type="PROSITE" id="PS51257">
    <property type="entry name" value="PROKAR_LIPOPROTEIN"/>
    <property type="match status" value="1"/>
</dbReference>
<evidence type="ECO:0000256" key="4">
    <source>
        <dbReference type="ARBA" id="ARBA00022598"/>
    </source>
</evidence>
<accession>A0A451DA59</accession>
<dbReference type="InterPro" id="IPR036615">
    <property type="entry name" value="Mur_ligase_C_dom_sf"/>
</dbReference>
<evidence type="ECO:0000256" key="2">
    <source>
        <dbReference type="ARBA" id="ARBA00004752"/>
    </source>
</evidence>
<dbReference type="GO" id="GO:0005737">
    <property type="term" value="C:cytoplasm"/>
    <property type="evidence" value="ECO:0007669"/>
    <property type="project" value="UniProtKB-SubCell"/>
</dbReference>
<dbReference type="Gene3D" id="3.40.50.720">
    <property type="entry name" value="NAD(P)-binding Rossmann-like Domain"/>
    <property type="match status" value="1"/>
</dbReference>
<dbReference type="GO" id="GO:0008360">
    <property type="term" value="P:regulation of cell shape"/>
    <property type="evidence" value="ECO:0007669"/>
    <property type="project" value="UniProtKB-KW"/>
</dbReference>
<keyword evidence="5 7" id="KW-0547">Nucleotide-binding</keyword>
<protein>
    <recommendedName>
        <fullName evidence="7 8">UDP-N-acetylmuramoylalanine--D-glutamate ligase</fullName>
        <ecNumber evidence="7 8">6.3.2.9</ecNumber>
    </recommendedName>
    <alternativeName>
        <fullName evidence="7">D-glutamic acid-adding enzyme</fullName>
    </alternativeName>
    <alternativeName>
        <fullName evidence="7">UDP-N-acetylmuramoyl-L-alanyl-D-glutamate synthetase</fullName>
    </alternativeName>
</protein>
<dbReference type="InterPro" id="IPR013221">
    <property type="entry name" value="Mur_ligase_cen"/>
</dbReference>
<evidence type="ECO:0000256" key="5">
    <source>
        <dbReference type="ARBA" id="ARBA00022741"/>
    </source>
</evidence>
<comment type="similarity">
    <text evidence="7">Belongs to the MurCDEF family.</text>
</comment>
<dbReference type="GO" id="GO:0071555">
    <property type="term" value="P:cell wall organization"/>
    <property type="evidence" value="ECO:0007669"/>
    <property type="project" value="UniProtKB-KW"/>
</dbReference>
<proteinExistence type="inferred from homology"/>
<evidence type="ECO:0000259" key="10">
    <source>
        <dbReference type="Pfam" id="PF08245"/>
    </source>
</evidence>
<dbReference type="UniPathway" id="UPA00219"/>
<dbReference type="GO" id="GO:0008764">
    <property type="term" value="F:UDP-N-acetylmuramoylalanine-D-glutamate ligase activity"/>
    <property type="evidence" value="ECO:0007669"/>
    <property type="project" value="UniProtKB-UniRule"/>
</dbReference>
<dbReference type="Pfam" id="PF21799">
    <property type="entry name" value="MurD-like_N"/>
    <property type="match status" value="1"/>
</dbReference>